<dbReference type="PANTHER" id="PTHR31669:SF283">
    <property type="entry name" value="PROTEIN FAR1-RELATED SEQUENCE"/>
    <property type="match status" value="1"/>
</dbReference>
<dbReference type="InterPro" id="IPR006564">
    <property type="entry name" value="Znf_PMZ"/>
</dbReference>
<evidence type="ECO:0000256" key="4">
    <source>
        <dbReference type="ARBA" id="ARBA00022833"/>
    </source>
</evidence>
<gene>
    <name evidence="8" type="ORF">F0562_028077</name>
</gene>
<keyword evidence="2 6" id="KW-0479">Metal-binding</keyword>
<dbReference type="Proteomes" id="UP000325577">
    <property type="component" value="Linkage Group LG15"/>
</dbReference>
<dbReference type="GO" id="GO:0005634">
    <property type="term" value="C:nucleus"/>
    <property type="evidence" value="ECO:0007669"/>
    <property type="project" value="UniProtKB-SubCell"/>
</dbReference>
<reference evidence="8 9" key="1">
    <citation type="submission" date="2019-09" db="EMBL/GenBank/DDBJ databases">
        <title>A chromosome-level genome assembly of the Chinese tupelo Nyssa sinensis.</title>
        <authorList>
            <person name="Yang X."/>
            <person name="Kang M."/>
            <person name="Yang Y."/>
            <person name="Xiong H."/>
            <person name="Wang M."/>
            <person name="Zhang Z."/>
            <person name="Wang Z."/>
            <person name="Wu H."/>
            <person name="Ma T."/>
            <person name="Liu J."/>
            <person name="Xi Z."/>
        </authorList>
    </citation>
    <scope>NUCLEOTIDE SEQUENCE [LARGE SCALE GENOMIC DNA]</scope>
    <source>
        <strain evidence="8">J267</strain>
        <tissue evidence="8">Leaf</tissue>
    </source>
</reference>
<proteinExistence type="inferred from homology"/>
<feature type="domain" description="SWIM-type" evidence="7">
    <location>
        <begin position="325"/>
        <end position="361"/>
    </location>
</feature>
<sequence length="611" mass="70533">MQVNNANFFYAMDLDEKARLKNLSWADARSRAAYEEFGVVVTFDTTYLTNKYDMPFAPFVGVNHHGHSILLGCGLISNEDAYTFTWLFQTWLTCMSSHAPSGIITDQDKAMKKAIEKVFPNTHHRWCLWHIMKKIPEKLKGYKEYESIKFILQKAICDTLSPNEFECSWNLMIEKYKLHGNEWLLGMYTERHRWVPAFVKDNFWAGMSTTQRSESMHAFFYGYVNVKTTLKQFVEQYENALKDKVQKETQEDFNCFNLWLPCITHYDMEKQFVDAYTSAKFKEFQMELIGKIYCSLFPIKEDGSISEYKVLEDVKIGDSQQRINFMVLLNGKDCEVKCNCRLFESRGILCRHAIVTLLHNKVYRIPERYIMRRWRKDVKRCHTRVRISYSDYSAKAEAKRFDSLCNSFHEDFKKFKSMGIGHIEGPTAYNVANIIGTQDSIVVNPSLQRHRDANMPNYTPQIMLRVDVATNLNLMQGNLNLHGYNRTPPTNLSVDYPSGDSDHVTKRRAMGLSDEVMTGFGVAKVLDSGHPKFKKGDLIWGMTGFEEYTLIITLESLFKIEHTDVPLSYYTGILGMPGLTTYVGFHEICSLKKGEYVFISTASGVVGQLVG</sequence>
<dbReference type="PROSITE" id="PS50966">
    <property type="entry name" value="ZF_SWIM"/>
    <property type="match status" value="1"/>
</dbReference>
<evidence type="ECO:0000256" key="5">
    <source>
        <dbReference type="PROSITE-ProRule" id="PRU00325"/>
    </source>
</evidence>
<dbReference type="Pfam" id="PF04434">
    <property type="entry name" value="SWIM"/>
    <property type="match status" value="1"/>
</dbReference>
<dbReference type="GO" id="GO:0008270">
    <property type="term" value="F:zinc ion binding"/>
    <property type="evidence" value="ECO:0007669"/>
    <property type="project" value="UniProtKB-UniRule"/>
</dbReference>
<evidence type="ECO:0000313" key="9">
    <source>
        <dbReference type="Proteomes" id="UP000325577"/>
    </source>
</evidence>
<dbReference type="GO" id="GO:0006355">
    <property type="term" value="P:regulation of DNA-templated transcription"/>
    <property type="evidence" value="ECO:0007669"/>
    <property type="project" value="UniProtKB-UniRule"/>
</dbReference>
<keyword evidence="9" id="KW-1185">Reference proteome</keyword>
<evidence type="ECO:0000259" key="7">
    <source>
        <dbReference type="PROSITE" id="PS50966"/>
    </source>
</evidence>
<keyword evidence="4 6" id="KW-0862">Zinc</keyword>
<protein>
    <recommendedName>
        <fullName evidence="6">Protein FAR1-RELATED SEQUENCE</fullName>
    </recommendedName>
</protein>
<accession>A0A5J5B9D9</accession>
<dbReference type="EMBL" id="CM018038">
    <property type="protein sequence ID" value="KAA8538377.1"/>
    <property type="molecule type" value="Genomic_DNA"/>
</dbReference>
<dbReference type="PANTHER" id="PTHR31669">
    <property type="entry name" value="PROTEIN FAR1-RELATED SEQUENCE 10-RELATED"/>
    <property type="match status" value="1"/>
</dbReference>
<dbReference type="Pfam" id="PF10551">
    <property type="entry name" value="MULE"/>
    <property type="match status" value="1"/>
</dbReference>
<dbReference type="InterPro" id="IPR018289">
    <property type="entry name" value="MULE_transposase_dom"/>
</dbReference>
<dbReference type="SMART" id="SM00575">
    <property type="entry name" value="ZnF_PMZ"/>
    <property type="match status" value="1"/>
</dbReference>
<comment type="function">
    <text evidence="6">Putative transcription activator involved in regulating light control of development.</text>
</comment>
<evidence type="ECO:0000256" key="3">
    <source>
        <dbReference type="ARBA" id="ARBA00022771"/>
    </source>
</evidence>
<dbReference type="Pfam" id="PF16884">
    <property type="entry name" value="ADH_N_2"/>
    <property type="match status" value="1"/>
</dbReference>
<dbReference type="InterPro" id="IPR041694">
    <property type="entry name" value="ADH_N_2"/>
</dbReference>
<dbReference type="Gene3D" id="3.90.180.10">
    <property type="entry name" value="Medium-chain alcohol dehydrogenases, catalytic domain"/>
    <property type="match status" value="1"/>
</dbReference>
<dbReference type="AlphaFoldDB" id="A0A5J5B9D9"/>
<evidence type="ECO:0000256" key="2">
    <source>
        <dbReference type="ARBA" id="ARBA00022723"/>
    </source>
</evidence>
<organism evidence="8 9">
    <name type="scientific">Nyssa sinensis</name>
    <dbReference type="NCBI Taxonomy" id="561372"/>
    <lineage>
        <taxon>Eukaryota</taxon>
        <taxon>Viridiplantae</taxon>
        <taxon>Streptophyta</taxon>
        <taxon>Embryophyta</taxon>
        <taxon>Tracheophyta</taxon>
        <taxon>Spermatophyta</taxon>
        <taxon>Magnoliopsida</taxon>
        <taxon>eudicotyledons</taxon>
        <taxon>Gunneridae</taxon>
        <taxon>Pentapetalae</taxon>
        <taxon>asterids</taxon>
        <taxon>Cornales</taxon>
        <taxon>Nyssaceae</taxon>
        <taxon>Nyssa</taxon>
    </lineage>
</organism>
<dbReference type="InterPro" id="IPR007527">
    <property type="entry name" value="Znf_SWIM"/>
</dbReference>
<dbReference type="Gene3D" id="3.40.50.720">
    <property type="entry name" value="NAD(P)-binding Rossmann-like Domain"/>
    <property type="match status" value="1"/>
</dbReference>
<dbReference type="InterPro" id="IPR031052">
    <property type="entry name" value="FHY3/FAR1"/>
</dbReference>
<dbReference type="OrthoDB" id="747268at2759"/>
<comment type="subcellular location">
    <subcellularLocation>
        <location evidence="6">Nucleus</location>
    </subcellularLocation>
</comment>
<evidence type="ECO:0000256" key="6">
    <source>
        <dbReference type="RuleBase" id="RU367018"/>
    </source>
</evidence>
<dbReference type="SUPFAM" id="SSF50129">
    <property type="entry name" value="GroES-like"/>
    <property type="match status" value="1"/>
</dbReference>
<evidence type="ECO:0000313" key="8">
    <source>
        <dbReference type="EMBL" id="KAA8538377.1"/>
    </source>
</evidence>
<comment type="similarity">
    <text evidence="1 6">Belongs to the FHY3/FAR1 family.</text>
</comment>
<dbReference type="InterPro" id="IPR011032">
    <property type="entry name" value="GroES-like_sf"/>
</dbReference>
<name>A0A5J5B9D9_9ASTE</name>
<evidence type="ECO:0000256" key="1">
    <source>
        <dbReference type="ARBA" id="ARBA00005889"/>
    </source>
</evidence>
<keyword evidence="6" id="KW-0539">Nucleus</keyword>
<keyword evidence="3 5" id="KW-0863">Zinc-finger</keyword>